<comment type="cofactor">
    <cofactor evidence="3">
        <name>Fe(2+)</name>
        <dbReference type="ChEBI" id="CHEBI:29033"/>
    </cofactor>
    <text evidence="3">Binds 1 Fe(2+) ion per subunit.</text>
</comment>
<dbReference type="Pfam" id="PF08007">
    <property type="entry name" value="JmjC_2"/>
    <property type="match status" value="1"/>
</dbReference>
<comment type="function">
    <text evidence="3">Oxygenase that can act as both a histone lysine demethylase and a ribosomal histidine hydroxylase.</text>
</comment>
<evidence type="ECO:0000313" key="7">
    <source>
        <dbReference type="Proteomes" id="UP000734854"/>
    </source>
</evidence>
<evidence type="ECO:0000256" key="1">
    <source>
        <dbReference type="ARBA" id="ARBA00022723"/>
    </source>
</evidence>
<keyword evidence="3" id="KW-0539">Nucleus</keyword>
<evidence type="ECO:0000313" key="6">
    <source>
        <dbReference type="EMBL" id="KAG6490213.1"/>
    </source>
</evidence>
<organism evidence="6 7">
    <name type="scientific">Zingiber officinale</name>
    <name type="common">Ginger</name>
    <name type="synonym">Amomum zingiber</name>
    <dbReference type="NCBI Taxonomy" id="94328"/>
    <lineage>
        <taxon>Eukaryota</taxon>
        <taxon>Viridiplantae</taxon>
        <taxon>Streptophyta</taxon>
        <taxon>Embryophyta</taxon>
        <taxon>Tracheophyta</taxon>
        <taxon>Spermatophyta</taxon>
        <taxon>Magnoliopsida</taxon>
        <taxon>Liliopsida</taxon>
        <taxon>Zingiberales</taxon>
        <taxon>Zingiberaceae</taxon>
        <taxon>Zingiber</taxon>
    </lineage>
</organism>
<evidence type="ECO:0000256" key="4">
    <source>
        <dbReference type="SAM" id="MobiDB-lite"/>
    </source>
</evidence>
<protein>
    <recommendedName>
        <fullName evidence="3">Bifunctional lysine-specific demethylase and histidyl-hydroxylase</fullName>
        <ecNumber evidence="3">1.14.11.-</ecNumber>
    </recommendedName>
</protein>
<dbReference type="EC" id="1.14.11.-" evidence="3"/>
<dbReference type="GO" id="GO:0051864">
    <property type="term" value="F:histone H3K36 demethylase activity"/>
    <property type="evidence" value="ECO:0007669"/>
    <property type="project" value="TreeGrafter"/>
</dbReference>
<evidence type="ECO:0000259" key="5">
    <source>
        <dbReference type="PROSITE" id="PS51184"/>
    </source>
</evidence>
<dbReference type="OrthoDB" id="425950at2759"/>
<evidence type="ECO:0000256" key="3">
    <source>
        <dbReference type="RuleBase" id="RU366061"/>
    </source>
</evidence>
<evidence type="ECO:0000256" key="2">
    <source>
        <dbReference type="ARBA" id="ARBA00023004"/>
    </source>
</evidence>
<dbReference type="InterPro" id="IPR003347">
    <property type="entry name" value="JmjC_dom"/>
</dbReference>
<feature type="region of interest" description="Disordered" evidence="4">
    <location>
        <begin position="1"/>
        <end position="21"/>
    </location>
</feature>
<sequence>MDETRSRHKRRRDSSSPPLDVASFDRNVFPLLLAAASSRTSPNQHSRSVLRRFLRSRLALISTRPSSCTTPKSLLPDGLIALLPLLLTSRWPSVVRLSADVVRSAALYSIEMNEVLALNGEIAKGLILALGNGRRQVAKTVCNAILDLSISQAGREQLCKALSVERLLSLFYQEVQVNRVLAVHQGMRKEAVECSKGRPMNESFVALILAAAVTLINSSTEDFLDRIPSELVKRCLPLLQEIWKKSRCPLLHGNGQRCWHIMKNGLPTTIFKLSMNQNLATWNYDKIRVTMFGDAGSEFVTFVSKYWEKSPVLLSEAIKNLEKENGVFRCLINSFNHQSTNDILDSVLMKLVSCQPLASDELDINCFLNENSSLGSPLIYGLDIRVVKAQQVSSESFKKKEVHFFDSSSGTLFSEGDYATKCKKAFQDGFTIALRGMEFRFAEIASITRGLADLFGQPSVGANLYITPPGSQGLTFHYDDHCVFVWQLFGQKYWFVSSSPTSILPRLYEPISSLPSIENEKEGGLQMFLNEGDILYIPRGCPHEAHTKNDAYKPQQELCSGLSLHLTLSMEVEPPFAWEGFAHVALHCWHEMQKEASDCIPSMEARRRKVFSVFLLHVAIKLIADDVSIFRKACLIAAKFVEHHADTLRLNQKANFLKIINIIDFSSNFMETFEKTVVQEANDNFLEWMRWLRHLPQRGDEDVKIDFDDPSRMRSELIELSIKGNEEMKDEFFQTKSRFCRSLVYEEACRMFQVMLEKYRRTRNQYMNGMLALHT</sequence>
<dbReference type="PANTHER" id="PTHR13096">
    <property type="entry name" value="MINA53 MYC INDUCED NUCLEAR ANTIGEN"/>
    <property type="match status" value="1"/>
</dbReference>
<keyword evidence="7" id="KW-1185">Reference proteome</keyword>
<dbReference type="PROSITE" id="PS51184">
    <property type="entry name" value="JMJC"/>
    <property type="match status" value="1"/>
</dbReference>
<dbReference type="AlphaFoldDB" id="A0A8J5FM21"/>
<feature type="domain" description="JmjC" evidence="5">
    <location>
        <begin position="430"/>
        <end position="575"/>
    </location>
</feature>
<dbReference type="GO" id="GO:0032453">
    <property type="term" value="F:histone H3K4 demethylase activity"/>
    <property type="evidence" value="ECO:0007669"/>
    <property type="project" value="TreeGrafter"/>
</dbReference>
<gene>
    <name evidence="6" type="ORF">ZIOFF_051498</name>
</gene>
<comment type="caution">
    <text evidence="6">The sequence shown here is derived from an EMBL/GenBank/DDBJ whole genome shotgun (WGS) entry which is preliminary data.</text>
</comment>
<dbReference type="Proteomes" id="UP000734854">
    <property type="component" value="Unassembled WGS sequence"/>
</dbReference>
<accession>A0A8J5FM21</accession>
<comment type="similarity">
    <text evidence="3">Belongs to the ROX family.</text>
</comment>
<dbReference type="GO" id="GO:0005506">
    <property type="term" value="F:iron ion binding"/>
    <property type="evidence" value="ECO:0007669"/>
    <property type="project" value="UniProtKB-UniRule"/>
</dbReference>
<keyword evidence="1 3" id="KW-0479">Metal-binding</keyword>
<dbReference type="EMBL" id="JACMSC010000014">
    <property type="protein sequence ID" value="KAG6490213.1"/>
    <property type="molecule type" value="Genomic_DNA"/>
</dbReference>
<keyword evidence="3" id="KW-0223">Dioxygenase</keyword>
<keyword evidence="2 3" id="KW-0408">Iron</keyword>
<keyword evidence="3" id="KW-0805">Transcription regulation</keyword>
<keyword evidence="3" id="KW-0804">Transcription</keyword>
<dbReference type="PANTHER" id="PTHR13096:SF9">
    <property type="entry name" value="BIFUNCTIONAL LYSINE-SPECIFIC DEMETHYLASE AND HISTIDYL-HYDROXYLASE"/>
    <property type="match status" value="1"/>
</dbReference>
<comment type="subcellular location">
    <subcellularLocation>
        <location evidence="3">Nucleus</location>
    </subcellularLocation>
</comment>
<name>A0A8J5FM21_ZINOF</name>
<feature type="compositionally biased region" description="Basic residues" evidence="4">
    <location>
        <begin position="1"/>
        <end position="12"/>
    </location>
</feature>
<reference evidence="6 7" key="1">
    <citation type="submission" date="2020-08" db="EMBL/GenBank/DDBJ databases">
        <title>Plant Genome Project.</title>
        <authorList>
            <person name="Zhang R.-G."/>
        </authorList>
    </citation>
    <scope>NUCLEOTIDE SEQUENCE [LARGE SCALE GENOMIC DNA]</scope>
    <source>
        <tissue evidence="6">Rhizome</tissue>
    </source>
</reference>
<proteinExistence type="inferred from homology"/>
<dbReference type="GO" id="GO:0005730">
    <property type="term" value="C:nucleolus"/>
    <property type="evidence" value="ECO:0007669"/>
    <property type="project" value="TreeGrafter"/>
</dbReference>
<dbReference type="InterPro" id="IPR039994">
    <property type="entry name" value="NO66-like"/>
</dbReference>
<keyword evidence="3" id="KW-0560">Oxidoreductase</keyword>